<dbReference type="AlphaFoldDB" id="A0A0A6PHN6"/>
<proteinExistence type="predicted"/>
<dbReference type="Proteomes" id="UP000030428">
    <property type="component" value="Unassembled WGS sequence"/>
</dbReference>
<name>A0A0A6PHN6_9GAMM</name>
<sequence>MIFNDSPVEKRRLSVKQILEIEELVRLPDNVHALRLDPLNREGTFPIDKFKIREIGTSQAVIKLLWPKIRFLISRPSAIAIIFSTKWHIYKTNGWSGLVAALLHQSNDTLNYQQWIQSYSTLTKEDKNLISRRIEKLTPLISIVMPVYNTPEEFLRLAIESVITQLYPNWELCIADDASTLPHIRTFLEKYQKKDQRIKIVFREKNGHISAATNSALALATGEFIAMLDHDDELAPDALYRVAEELNNYPKADLIYSDEDKIDENGKRFYPHFKSDWNPDLFYTNNYVCHLFVCRTSLLRSTGGLREGVEGSQDYDLILRCLTKTKPERIRHIPHILYHWRAISGSTALYSQEKDYATKAGAKALTDYFSTTNPAVKVEAGPLATTYKIRYPNPEPKVSLIIPTRNSHKILRICIESILKKTTYKNYEIIVVNNQSDEKESLDYLEEINQQERIQVLDYDKPFNYSALNNFAVNQTEGELIGLVNNDIEVISPEWLEEMVQHAIRPDIGAVGAKLLYPNNTIQHAGVILGLGGVAEHSHKGVFSTHHGYCARLSLVQTLSSVTAACLLVKRKLYEELDGLEEEKLPIAFNDVDFCLRLQDAGYRNLWTPYAVLYHHESISRGTDDSPEKHARFRTEVEYMLSRWGARLENDPYYNPNLNIKKGDFTLAWPPRINKPWRE</sequence>
<gene>
    <name evidence="2" type="ORF">PN36_23215</name>
</gene>
<dbReference type="InterPro" id="IPR001173">
    <property type="entry name" value="Glyco_trans_2-like"/>
</dbReference>
<organism evidence="2 3">
    <name type="scientific">Candidatus Thiomargarita nelsonii</name>
    <dbReference type="NCBI Taxonomy" id="1003181"/>
    <lineage>
        <taxon>Bacteria</taxon>
        <taxon>Pseudomonadati</taxon>
        <taxon>Pseudomonadota</taxon>
        <taxon>Gammaproteobacteria</taxon>
        <taxon>Thiotrichales</taxon>
        <taxon>Thiotrichaceae</taxon>
        <taxon>Thiomargarita</taxon>
    </lineage>
</organism>
<evidence type="ECO:0000313" key="3">
    <source>
        <dbReference type="Proteomes" id="UP000030428"/>
    </source>
</evidence>
<feature type="domain" description="Glycosyltransferase 2-like" evidence="1">
    <location>
        <begin position="399"/>
        <end position="515"/>
    </location>
</feature>
<dbReference type="GO" id="GO:0016757">
    <property type="term" value="F:glycosyltransferase activity"/>
    <property type="evidence" value="ECO:0007669"/>
    <property type="project" value="UniProtKB-KW"/>
</dbReference>
<dbReference type="PANTHER" id="PTHR43179">
    <property type="entry name" value="RHAMNOSYLTRANSFERASE WBBL"/>
    <property type="match status" value="1"/>
</dbReference>
<dbReference type="CDD" id="cd04186">
    <property type="entry name" value="GT_2_like_c"/>
    <property type="match status" value="1"/>
</dbReference>
<accession>A0A0A6PHN6</accession>
<dbReference type="Pfam" id="PF00535">
    <property type="entry name" value="Glycos_transf_2"/>
    <property type="match status" value="2"/>
</dbReference>
<protein>
    <recommendedName>
        <fullName evidence="1">Glycosyltransferase 2-like domain-containing protein</fullName>
    </recommendedName>
</protein>
<dbReference type="EMBL" id="JSZA02000112">
    <property type="protein sequence ID" value="KHD09714.2"/>
    <property type="molecule type" value="Genomic_DNA"/>
</dbReference>
<keyword evidence="3" id="KW-1185">Reference proteome</keyword>
<dbReference type="CDD" id="cd04184">
    <property type="entry name" value="GT2_RfbC_Mx_like"/>
    <property type="match status" value="1"/>
</dbReference>
<evidence type="ECO:0000313" key="2">
    <source>
        <dbReference type="EMBL" id="KHD09714.2"/>
    </source>
</evidence>
<comment type="caution">
    <text evidence="2">The sequence shown here is derived from an EMBL/GenBank/DDBJ whole genome shotgun (WGS) entry which is preliminary data.</text>
</comment>
<feature type="domain" description="Glycosyltransferase 2-like" evidence="1">
    <location>
        <begin position="142"/>
        <end position="284"/>
    </location>
</feature>
<dbReference type="InterPro" id="IPR029044">
    <property type="entry name" value="Nucleotide-diphossugar_trans"/>
</dbReference>
<reference evidence="2 3" key="1">
    <citation type="journal article" date="2016" name="Front. Microbiol.">
        <title>Single-Cell (Meta-)Genomics of a Dimorphic Candidatus Thiomargarita nelsonii Reveals Genomic Plasticity.</title>
        <authorList>
            <person name="Flood B.E."/>
            <person name="Fliss P."/>
            <person name="Jones D.S."/>
            <person name="Dick G.J."/>
            <person name="Jain S."/>
            <person name="Kaster A.K."/>
            <person name="Winkel M."/>
            <person name="Mussmann M."/>
            <person name="Bailey J."/>
        </authorList>
    </citation>
    <scope>NUCLEOTIDE SEQUENCE [LARGE SCALE GENOMIC DNA]</scope>
    <source>
        <strain evidence="2">Hydrate Ridge</strain>
    </source>
</reference>
<dbReference type="SUPFAM" id="SSF53448">
    <property type="entry name" value="Nucleotide-diphospho-sugar transferases"/>
    <property type="match status" value="2"/>
</dbReference>
<dbReference type="Gene3D" id="3.90.550.10">
    <property type="entry name" value="Spore Coat Polysaccharide Biosynthesis Protein SpsA, Chain A"/>
    <property type="match status" value="2"/>
</dbReference>
<evidence type="ECO:0000259" key="1">
    <source>
        <dbReference type="Pfam" id="PF00535"/>
    </source>
</evidence>
<dbReference type="PANTHER" id="PTHR43179:SF7">
    <property type="entry name" value="RHAMNOSYLTRANSFERASE WBBL"/>
    <property type="match status" value="1"/>
</dbReference>